<keyword evidence="3" id="KW-0677">Repeat</keyword>
<proteinExistence type="predicted"/>
<evidence type="ECO:0000256" key="4">
    <source>
        <dbReference type="SAM" id="SignalP"/>
    </source>
</evidence>
<keyword evidence="1" id="KW-0433">Leucine-rich repeat</keyword>
<evidence type="ECO:0000313" key="6">
    <source>
        <dbReference type="Proteomes" id="UP001519460"/>
    </source>
</evidence>
<accession>A0ABD0JXZ5</accession>
<sequence length="154" mass="16962">MGKWIVLFAVLACLVLHATHGISKVRGRFQNITTRFRGYINNVTLGPQREDAFCGEGKCRCSGNVADCSGNEAGLTYIPKLPDDISIVYFSKYGLKVIDNDDFFRNVTNITVLNLSNNGLTNISEGAFRPVHRLAVLTLDANSLTYDSLVPVFT</sequence>
<organism evidence="5 6">
    <name type="scientific">Batillaria attramentaria</name>
    <dbReference type="NCBI Taxonomy" id="370345"/>
    <lineage>
        <taxon>Eukaryota</taxon>
        <taxon>Metazoa</taxon>
        <taxon>Spiralia</taxon>
        <taxon>Lophotrochozoa</taxon>
        <taxon>Mollusca</taxon>
        <taxon>Gastropoda</taxon>
        <taxon>Caenogastropoda</taxon>
        <taxon>Sorbeoconcha</taxon>
        <taxon>Cerithioidea</taxon>
        <taxon>Batillariidae</taxon>
        <taxon>Batillaria</taxon>
    </lineage>
</organism>
<feature type="signal peptide" evidence="4">
    <location>
        <begin position="1"/>
        <end position="21"/>
    </location>
</feature>
<evidence type="ECO:0000256" key="2">
    <source>
        <dbReference type="ARBA" id="ARBA00022729"/>
    </source>
</evidence>
<keyword evidence="2 4" id="KW-0732">Signal</keyword>
<dbReference type="PANTHER" id="PTHR24369:SF210">
    <property type="entry name" value="CHAOPTIN-RELATED"/>
    <property type="match status" value="1"/>
</dbReference>
<keyword evidence="6" id="KW-1185">Reference proteome</keyword>
<evidence type="ECO:0000313" key="5">
    <source>
        <dbReference type="EMBL" id="KAK7479594.1"/>
    </source>
</evidence>
<dbReference type="EMBL" id="JACVVK020000299">
    <property type="protein sequence ID" value="KAK7479594.1"/>
    <property type="molecule type" value="Genomic_DNA"/>
</dbReference>
<dbReference type="Gene3D" id="3.80.10.10">
    <property type="entry name" value="Ribonuclease Inhibitor"/>
    <property type="match status" value="1"/>
</dbReference>
<feature type="chain" id="PRO_5044764384" description="LRRNT domain-containing protein" evidence="4">
    <location>
        <begin position="22"/>
        <end position="154"/>
    </location>
</feature>
<name>A0ABD0JXZ5_9CAEN</name>
<dbReference type="AlphaFoldDB" id="A0ABD0JXZ5"/>
<protein>
    <recommendedName>
        <fullName evidence="7">LRRNT domain-containing protein</fullName>
    </recommendedName>
</protein>
<evidence type="ECO:0000256" key="1">
    <source>
        <dbReference type="ARBA" id="ARBA00022614"/>
    </source>
</evidence>
<evidence type="ECO:0000256" key="3">
    <source>
        <dbReference type="ARBA" id="ARBA00022737"/>
    </source>
</evidence>
<evidence type="ECO:0008006" key="7">
    <source>
        <dbReference type="Google" id="ProtNLM"/>
    </source>
</evidence>
<dbReference type="InterPro" id="IPR032675">
    <property type="entry name" value="LRR_dom_sf"/>
</dbReference>
<comment type="caution">
    <text evidence="5">The sequence shown here is derived from an EMBL/GenBank/DDBJ whole genome shotgun (WGS) entry which is preliminary data.</text>
</comment>
<dbReference type="SUPFAM" id="SSF52058">
    <property type="entry name" value="L domain-like"/>
    <property type="match status" value="1"/>
</dbReference>
<reference evidence="5 6" key="1">
    <citation type="journal article" date="2023" name="Sci. Data">
        <title>Genome assembly of the Korean intertidal mud-creeper Batillaria attramentaria.</title>
        <authorList>
            <person name="Patra A.K."/>
            <person name="Ho P.T."/>
            <person name="Jun S."/>
            <person name="Lee S.J."/>
            <person name="Kim Y."/>
            <person name="Won Y.J."/>
        </authorList>
    </citation>
    <scope>NUCLEOTIDE SEQUENCE [LARGE SCALE GENOMIC DNA]</scope>
    <source>
        <strain evidence="5">Wonlab-2016</strain>
    </source>
</reference>
<dbReference type="PANTHER" id="PTHR24369">
    <property type="entry name" value="ANTIGEN BSP, PUTATIVE-RELATED"/>
    <property type="match status" value="1"/>
</dbReference>
<gene>
    <name evidence="5" type="ORF">BaRGS_00029143</name>
</gene>
<dbReference type="Proteomes" id="UP001519460">
    <property type="component" value="Unassembled WGS sequence"/>
</dbReference>
<dbReference type="InterPro" id="IPR001611">
    <property type="entry name" value="Leu-rich_rpt"/>
</dbReference>
<dbReference type="InterPro" id="IPR050541">
    <property type="entry name" value="LRR_TM_domain-containing"/>
</dbReference>
<dbReference type="Pfam" id="PF13855">
    <property type="entry name" value="LRR_8"/>
    <property type="match status" value="1"/>
</dbReference>
<dbReference type="PROSITE" id="PS51450">
    <property type="entry name" value="LRR"/>
    <property type="match status" value="1"/>
</dbReference>